<reference evidence="1 2" key="1">
    <citation type="journal article" date="2018" name="Mol. Biol. Evol.">
        <title>Broad Genomic Sampling Reveals a Smut Pathogenic Ancestry of the Fungal Clade Ustilaginomycotina.</title>
        <authorList>
            <person name="Kijpornyongpan T."/>
            <person name="Mondo S.J."/>
            <person name="Barry K."/>
            <person name="Sandor L."/>
            <person name="Lee J."/>
            <person name="Lipzen A."/>
            <person name="Pangilinan J."/>
            <person name="LaButti K."/>
            <person name="Hainaut M."/>
            <person name="Henrissat B."/>
            <person name="Grigoriev I.V."/>
            <person name="Spatafora J.W."/>
            <person name="Aime M.C."/>
        </authorList>
    </citation>
    <scope>NUCLEOTIDE SEQUENCE [LARGE SCALE GENOMIC DNA]</scope>
    <source>
        <strain evidence="1 2">SA 807</strain>
    </source>
</reference>
<proteinExistence type="predicted"/>
<accession>A0ACD0P4K8</accession>
<name>A0ACD0P4K8_9BASI</name>
<dbReference type="Proteomes" id="UP000245626">
    <property type="component" value="Unassembled WGS sequence"/>
</dbReference>
<evidence type="ECO:0000313" key="2">
    <source>
        <dbReference type="Proteomes" id="UP000245626"/>
    </source>
</evidence>
<evidence type="ECO:0000313" key="1">
    <source>
        <dbReference type="EMBL" id="PWN52994.1"/>
    </source>
</evidence>
<protein>
    <submittedName>
        <fullName evidence="1">Uncharacterized protein</fullName>
    </submittedName>
</protein>
<dbReference type="EMBL" id="KZ819747">
    <property type="protein sequence ID" value="PWN52994.1"/>
    <property type="molecule type" value="Genomic_DNA"/>
</dbReference>
<organism evidence="1 2">
    <name type="scientific">Violaceomyces palustris</name>
    <dbReference type="NCBI Taxonomy" id="1673888"/>
    <lineage>
        <taxon>Eukaryota</taxon>
        <taxon>Fungi</taxon>
        <taxon>Dikarya</taxon>
        <taxon>Basidiomycota</taxon>
        <taxon>Ustilaginomycotina</taxon>
        <taxon>Ustilaginomycetes</taxon>
        <taxon>Violaceomycetales</taxon>
        <taxon>Violaceomycetaceae</taxon>
        <taxon>Violaceomyces</taxon>
    </lineage>
</organism>
<gene>
    <name evidence="1" type="ORF">IE53DRAFT_384552</name>
</gene>
<sequence>MRASHLLPLVACFLASAAVKALQDQAQHHFSPPSTFKNDDWPQLSPFIPHASRPPPQQRPKVWKVAIIGAGPSGTSAAYFLHQAQKILDSEHRLGDPEQIIDITVFEKETRIGGRTTVVHPYDDQRFRPVEVGASIFAAVNYNLLRAVKKFKLETTSPDLQGSTGIWDGQQFLFEGDTSSWWSSAKMLWRYGYSPVSTQNLVKKALKSFVALYSPKFLHSPSGQANRTVSGFPWETIEEMSQAVNTSSLTPVTAMDYYYENSVSKLFIEEMIEAATRVNYAQNTDEIHAFGGLVSLASSGARAVVGGNYQIFERMLAESGARVRMGEQGDVTGLLKFDSIRGAIEAGKITEGEASDNGWYGGGKDEAKWWLGTKSGFGDVYDVVLIATPWHNAGITLLNTDKRIASPPYARVCVTLFSTTAKSARPDYFGRGKNDDVPTTILTSYESVRRAIKGKGPVDPSKGDKEDGDKKEDGDEEVKGGRVSEQVGEEDLSQAFKSVRSPRLDFNSINFIAPLSYANGTLVEDADGQQGNEKDPRMRKQKIVKIFSPQPIDDEKLHEIFDEESIGWVYRKEWDAYPLLTPTESFQGIRVDENLYFVDAMEKFISTMETSTVSARNTVGLILKDWFGDDFVNGGDDCPWDGKEKGQANPQVNEGEEEDIGNDNEGWDSWGCKSG</sequence>
<keyword evidence="2" id="KW-1185">Reference proteome</keyword>